<reference evidence="8" key="1">
    <citation type="submission" date="2021-01" db="EMBL/GenBank/DDBJ databases">
        <title>Genomic Encyclopedia of Type Strains, Phase IV (KMG-IV): sequencing the most valuable type-strain genomes for metagenomic binning, comparative biology and taxonomic classification.</title>
        <authorList>
            <person name="Goeker M."/>
        </authorList>
    </citation>
    <scope>NUCLEOTIDE SEQUENCE</scope>
    <source>
        <strain evidence="8">DSM 25523</strain>
    </source>
</reference>
<keyword evidence="4" id="KW-0238">DNA-binding</keyword>
<dbReference type="InterPro" id="IPR027417">
    <property type="entry name" value="P-loop_NTPase"/>
</dbReference>
<dbReference type="CDD" id="cd00130">
    <property type="entry name" value="PAS"/>
    <property type="match status" value="1"/>
</dbReference>
<dbReference type="InterPro" id="IPR000014">
    <property type="entry name" value="PAS"/>
</dbReference>
<dbReference type="PRINTS" id="PR01590">
    <property type="entry name" value="HTHFIS"/>
</dbReference>
<dbReference type="GO" id="GO:0005524">
    <property type="term" value="F:ATP binding"/>
    <property type="evidence" value="ECO:0007669"/>
    <property type="project" value="UniProtKB-KW"/>
</dbReference>
<dbReference type="InterPro" id="IPR002197">
    <property type="entry name" value="HTH_Fis"/>
</dbReference>
<dbReference type="InterPro" id="IPR009057">
    <property type="entry name" value="Homeodomain-like_sf"/>
</dbReference>
<accession>A0A939BRK4</accession>
<proteinExistence type="predicted"/>
<dbReference type="Pfam" id="PF08448">
    <property type="entry name" value="PAS_4"/>
    <property type="match status" value="1"/>
</dbReference>
<keyword evidence="9" id="KW-1185">Reference proteome</keyword>
<dbReference type="FunFam" id="3.40.50.300:FF:000006">
    <property type="entry name" value="DNA-binding transcriptional regulator NtrC"/>
    <property type="match status" value="1"/>
</dbReference>
<dbReference type="InterPro" id="IPR013656">
    <property type="entry name" value="PAS_4"/>
</dbReference>
<dbReference type="InterPro" id="IPR002078">
    <property type="entry name" value="Sigma_54_int"/>
</dbReference>
<dbReference type="GO" id="GO:0006355">
    <property type="term" value="P:regulation of DNA-templated transcription"/>
    <property type="evidence" value="ECO:0007669"/>
    <property type="project" value="InterPro"/>
</dbReference>
<feature type="domain" description="PAS" evidence="7">
    <location>
        <begin position="14"/>
        <end position="63"/>
    </location>
</feature>
<dbReference type="Gene3D" id="3.40.50.300">
    <property type="entry name" value="P-loop containing nucleotide triphosphate hydrolases"/>
    <property type="match status" value="1"/>
</dbReference>
<dbReference type="PANTHER" id="PTHR32071">
    <property type="entry name" value="TRANSCRIPTIONAL REGULATORY PROTEIN"/>
    <property type="match status" value="1"/>
</dbReference>
<keyword evidence="1" id="KW-0547">Nucleotide-binding</keyword>
<evidence type="ECO:0000256" key="3">
    <source>
        <dbReference type="ARBA" id="ARBA00023015"/>
    </source>
</evidence>
<dbReference type="AlphaFoldDB" id="A0A939BRK4"/>
<dbReference type="RefSeq" id="WP_204517446.1">
    <property type="nucleotide sequence ID" value="NZ_BAABIN010000038.1"/>
</dbReference>
<dbReference type="SUPFAM" id="SSF52540">
    <property type="entry name" value="P-loop containing nucleoside triphosphate hydrolases"/>
    <property type="match status" value="1"/>
</dbReference>
<dbReference type="SUPFAM" id="SSF46689">
    <property type="entry name" value="Homeodomain-like"/>
    <property type="match status" value="1"/>
</dbReference>
<evidence type="ECO:0000313" key="8">
    <source>
        <dbReference type="EMBL" id="MBM7589727.1"/>
    </source>
</evidence>
<organism evidence="8 9">
    <name type="scientific">Brevibacillus fulvus</name>
    <dbReference type="NCBI Taxonomy" id="1125967"/>
    <lineage>
        <taxon>Bacteria</taxon>
        <taxon>Bacillati</taxon>
        <taxon>Bacillota</taxon>
        <taxon>Bacilli</taxon>
        <taxon>Bacillales</taxon>
        <taxon>Paenibacillaceae</taxon>
        <taxon>Brevibacillus</taxon>
    </lineage>
</organism>
<feature type="domain" description="Sigma-54 factor interaction" evidence="6">
    <location>
        <begin position="147"/>
        <end position="375"/>
    </location>
</feature>
<dbReference type="GO" id="GO:0043565">
    <property type="term" value="F:sequence-specific DNA binding"/>
    <property type="evidence" value="ECO:0007669"/>
    <property type="project" value="InterPro"/>
</dbReference>
<dbReference type="Pfam" id="PF00158">
    <property type="entry name" value="Sigma54_activat"/>
    <property type="match status" value="1"/>
</dbReference>
<dbReference type="NCBIfam" id="TIGR00229">
    <property type="entry name" value="sensory_box"/>
    <property type="match status" value="1"/>
</dbReference>
<dbReference type="PROSITE" id="PS50045">
    <property type="entry name" value="SIGMA54_INTERACT_4"/>
    <property type="match status" value="1"/>
</dbReference>
<sequence length="472" mass="52943">MLDKFEQSKLLLYYEQIFDLINEGIHVIDATGCSLLYNQKMAHLEGMSKQEVLGQNVSAIFQFPPGQESTLLQVLRTGQSIRNSRQTYFNDKGKQITTINHTYPLFAKEQIIGAVEIANDVTKMERLLRESLREPEKNGTRYTFEQIVGVSAAIRELIELAKRAARTSSSVLVVGETGTGKELFVQSIHNASARSQAPFISQNCAAIPENLVESLLFGTARGAFTGAVERPGLFEQAEGGTLFLDEINSLSLHLQTKLLRVLQEKTVRRIGDTKDRLVNVRIIAAMNEDPIEAISQNRLRKDLFYRLSVVSLFVPPLRERKEDILPLTLHFIEKYNQLFQMDVNGIEPEVEQFFHHYAWPGNVRELQHFIEGAMNLMNGESSIAMEHLPLQHTVGNAAEHRLLAPSPAVDAASAQPGASFRPLKEQMALLEQSYIEQVVSAVQGNISQAAKLLGISRQSLQYRLRKFRGVSS</sequence>
<comment type="caution">
    <text evidence="8">The sequence shown here is derived from an EMBL/GenBank/DDBJ whole genome shotgun (WGS) entry which is preliminary data.</text>
</comment>
<dbReference type="InterPro" id="IPR025943">
    <property type="entry name" value="Sigma_54_int_dom_ATP-bd_2"/>
</dbReference>
<dbReference type="InterPro" id="IPR058031">
    <property type="entry name" value="AAA_lid_NorR"/>
</dbReference>
<keyword evidence="5" id="KW-0804">Transcription</keyword>
<dbReference type="Pfam" id="PF02954">
    <property type="entry name" value="HTH_8"/>
    <property type="match status" value="1"/>
</dbReference>
<dbReference type="Pfam" id="PF25601">
    <property type="entry name" value="AAA_lid_14"/>
    <property type="match status" value="1"/>
</dbReference>
<dbReference type="SMART" id="SM00382">
    <property type="entry name" value="AAA"/>
    <property type="match status" value="1"/>
</dbReference>
<keyword evidence="2" id="KW-0067">ATP-binding</keyword>
<dbReference type="SUPFAM" id="SSF55785">
    <property type="entry name" value="PYP-like sensor domain (PAS domain)"/>
    <property type="match status" value="1"/>
</dbReference>
<protein>
    <submittedName>
        <fullName evidence="8">Arginine utilization regulatory protein</fullName>
    </submittedName>
</protein>
<dbReference type="InterPro" id="IPR025662">
    <property type="entry name" value="Sigma_54_int_dom_ATP-bd_1"/>
</dbReference>
<evidence type="ECO:0000259" key="6">
    <source>
        <dbReference type="PROSITE" id="PS50045"/>
    </source>
</evidence>
<dbReference type="Gene3D" id="1.10.10.60">
    <property type="entry name" value="Homeodomain-like"/>
    <property type="match status" value="1"/>
</dbReference>
<dbReference type="Gene3D" id="1.10.8.60">
    <property type="match status" value="1"/>
</dbReference>
<evidence type="ECO:0000256" key="5">
    <source>
        <dbReference type="ARBA" id="ARBA00023163"/>
    </source>
</evidence>
<dbReference type="CDD" id="cd00009">
    <property type="entry name" value="AAA"/>
    <property type="match status" value="1"/>
</dbReference>
<dbReference type="Proteomes" id="UP000717624">
    <property type="component" value="Unassembled WGS sequence"/>
</dbReference>
<evidence type="ECO:0000256" key="2">
    <source>
        <dbReference type="ARBA" id="ARBA00022840"/>
    </source>
</evidence>
<dbReference type="InterPro" id="IPR035965">
    <property type="entry name" value="PAS-like_dom_sf"/>
</dbReference>
<dbReference type="InterPro" id="IPR025944">
    <property type="entry name" value="Sigma_54_int_dom_CS"/>
</dbReference>
<keyword evidence="3" id="KW-0805">Transcription regulation</keyword>
<dbReference type="PROSITE" id="PS00675">
    <property type="entry name" value="SIGMA54_INTERACT_1"/>
    <property type="match status" value="1"/>
</dbReference>
<dbReference type="PROSITE" id="PS50112">
    <property type="entry name" value="PAS"/>
    <property type="match status" value="1"/>
</dbReference>
<evidence type="ECO:0000256" key="4">
    <source>
        <dbReference type="ARBA" id="ARBA00023125"/>
    </source>
</evidence>
<evidence type="ECO:0000259" key="7">
    <source>
        <dbReference type="PROSITE" id="PS50112"/>
    </source>
</evidence>
<dbReference type="EMBL" id="JAFBEB010000003">
    <property type="protein sequence ID" value="MBM7589727.1"/>
    <property type="molecule type" value="Genomic_DNA"/>
</dbReference>
<evidence type="ECO:0000313" key="9">
    <source>
        <dbReference type="Proteomes" id="UP000717624"/>
    </source>
</evidence>
<evidence type="ECO:0000256" key="1">
    <source>
        <dbReference type="ARBA" id="ARBA00022741"/>
    </source>
</evidence>
<name>A0A939BRK4_9BACL</name>
<dbReference type="PROSITE" id="PS00688">
    <property type="entry name" value="SIGMA54_INTERACT_3"/>
    <property type="match status" value="1"/>
</dbReference>
<dbReference type="Gene3D" id="3.30.450.20">
    <property type="entry name" value="PAS domain"/>
    <property type="match status" value="1"/>
</dbReference>
<dbReference type="SMART" id="SM00091">
    <property type="entry name" value="PAS"/>
    <property type="match status" value="1"/>
</dbReference>
<dbReference type="InterPro" id="IPR003593">
    <property type="entry name" value="AAA+_ATPase"/>
</dbReference>
<gene>
    <name evidence="8" type="ORF">JOD01_001327</name>
</gene>
<dbReference type="PROSITE" id="PS00676">
    <property type="entry name" value="SIGMA54_INTERACT_2"/>
    <property type="match status" value="1"/>
</dbReference>
<dbReference type="PANTHER" id="PTHR32071:SF74">
    <property type="entry name" value="TRANSCRIPTIONAL ACTIVATOR ROCR"/>
    <property type="match status" value="1"/>
</dbReference>